<dbReference type="InterPro" id="IPR051548">
    <property type="entry name" value="Grx-like_ET"/>
</dbReference>
<dbReference type="InterPro" id="IPR014025">
    <property type="entry name" value="Glutaredoxin_subgr"/>
</dbReference>
<evidence type="ECO:0000259" key="1">
    <source>
        <dbReference type="Pfam" id="PF00462"/>
    </source>
</evidence>
<name>A0A6J6P5T4_9ZZZZ</name>
<dbReference type="PRINTS" id="PR00160">
    <property type="entry name" value="GLUTAREDOXIN"/>
</dbReference>
<dbReference type="InterPro" id="IPR002109">
    <property type="entry name" value="Glutaredoxin"/>
</dbReference>
<dbReference type="PANTHER" id="PTHR34386:SF1">
    <property type="entry name" value="GLUTAREDOXIN-LIKE PROTEIN NRDH"/>
    <property type="match status" value="1"/>
</dbReference>
<dbReference type="Gene3D" id="3.40.30.10">
    <property type="entry name" value="Glutaredoxin"/>
    <property type="match status" value="1"/>
</dbReference>
<protein>
    <submittedName>
        <fullName evidence="2">Unannotated protein</fullName>
    </submittedName>
</protein>
<sequence>MVMTHIRMYTTEWCGYCVRAKTLLASKGIPYEEIQMEDTPDFRKQLVEMTGNWTVPQIIIDEKPIGGYTELAAIARAGGLEQYVSPAA</sequence>
<dbReference type="AlphaFoldDB" id="A0A6J6P5T4"/>
<feature type="domain" description="Glutaredoxin" evidence="1">
    <location>
        <begin position="7"/>
        <end position="64"/>
    </location>
</feature>
<dbReference type="Pfam" id="PF00462">
    <property type="entry name" value="Glutaredoxin"/>
    <property type="match status" value="1"/>
</dbReference>
<organism evidence="2">
    <name type="scientific">freshwater metagenome</name>
    <dbReference type="NCBI Taxonomy" id="449393"/>
    <lineage>
        <taxon>unclassified sequences</taxon>
        <taxon>metagenomes</taxon>
        <taxon>ecological metagenomes</taxon>
    </lineage>
</organism>
<reference evidence="2" key="1">
    <citation type="submission" date="2020-05" db="EMBL/GenBank/DDBJ databases">
        <authorList>
            <person name="Chiriac C."/>
            <person name="Salcher M."/>
            <person name="Ghai R."/>
            <person name="Kavagutti S V."/>
        </authorList>
    </citation>
    <scope>NUCLEOTIDE SEQUENCE</scope>
</reference>
<evidence type="ECO:0000313" key="2">
    <source>
        <dbReference type="EMBL" id="CAB4694177.1"/>
    </source>
</evidence>
<dbReference type="GO" id="GO:0009055">
    <property type="term" value="F:electron transfer activity"/>
    <property type="evidence" value="ECO:0007669"/>
    <property type="project" value="TreeGrafter"/>
</dbReference>
<proteinExistence type="predicted"/>
<dbReference type="PANTHER" id="PTHR34386">
    <property type="entry name" value="GLUTAREDOXIN"/>
    <property type="match status" value="1"/>
</dbReference>
<dbReference type="InterPro" id="IPR036249">
    <property type="entry name" value="Thioredoxin-like_sf"/>
</dbReference>
<dbReference type="EMBL" id="CAEZXP010000002">
    <property type="protein sequence ID" value="CAB4694177.1"/>
    <property type="molecule type" value="Genomic_DNA"/>
</dbReference>
<dbReference type="PROSITE" id="PS51354">
    <property type="entry name" value="GLUTAREDOXIN_2"/>
    <property type="match status" value="1"/>
</dbReference>
<accession>A0A6J6P5T4</accession>
<dbReference type="SUPFAM" id="SSF52833">
    <property type="entry name" value="Thioredoxin-like"/>
    <property type="match status" value="1"/>
</dbReference>
<dbReference type="GO" id="GO:0045454">
    <property type="term" value="P:cell redox homeostasis"/>
    <property type="evidence" value="ECO:0007669"/>
    <property type="project" value="TreeGrafter"/>
</dbReference>
<gene>
    <name evidence="2" type="ORF">UFOPK2399_00912</name>
</gene>